<proteinExistence type="predicted"/>
<protein>
    <recommendedName>
        <fullName evidence="3">Replication factor A C-terminal domain-containing protein</fullName>
    </recommendedName>
</protein>
<dbReference type="SUPFAM" id="SSF50249">
    <property type="entry name" value="Nucleic acid-binding proteins"/>
    <property type="match status" value="1"/>
</dbReference>
<dbReference type="Gene3D" id="2.40.50.140">
    <property type="entry name" value="Nucleic acid-binding proteins"/>
    <property type="match status" value="1"/>
</dbReference>
<evidence type="ECO:0008006" key="3">
    <source>
        <dbReference type="Google" id="ProtNLM"/>
    </source>
</evidence>
<dbReference type="InterPro" id="IPR012340">
    <property type="entry name" value="NA-bd_OB-fold"/>
</dbReference>
<reference evidence="1" key="1">
    <citation type="submission" date="2022-07" db="EMBL/GenBank/DDBJ databases">
        <authorList>
            <person name="Macas J."/>
            <person name="Novak P."/>
            <person name="Neumann P."/>
        </authorList>
    </citation>
    <scope>NUCLEOTIDE SEQUENCE</scope>
</reference>
<dbReference type="EMBL" id="CAMAPF010000943">
    <property type="protein sequence ID" value="CAH9126686.1"/>
    <property type="molecule type" value="Genomic_DNA"/>
</dbReference>
<sequence length="80" mass="9308">MTIDEEFLTKTPRKTIMELKDSKEKILCVVLATINVVIDQEDWWYTACSCGKAVYPDSKMYFCEKCNRHIMNVIPRMLAG</sequence>
<dbReference type="Proteomes" id="UP001152523">
    <property type="component" value="Unassembled WGS sequence"/>
</dbReference>
<keyword evidence="2" id="KW-1185">Reference proteome</keyword>
<comment type="caution">
    <text evidence="1">The sequence shown here is derived from an EMBL/GenBank/DDBJ whole genome shotgun (WGS) entry which is preliminary data.</text>
</comment>
<dbReference type="AlphaFoldDB" id="A0AAV0ETT9"/>
<gene>
    <name evidence="1" type="ORF">CEPIT_LOCUS27729</name>
</gene>
<evidence type="ECO:0000313" key="2">
    <source>
        <dbReference type="Proteomes" id="UP001152523"/>
    </source>
</evidence>
<name>A0AAV0ETT9_9ASTE</name>
<organism evidence="1 2">
    <name type="scientific">Cuscuta epithymum</name>
    <dbReference type="NCBI Taxonomy" id="186058"/>
    <lineage>
        <taxon>Eukaryota</taxon>
        <taxon>Viridiplantae</taxon>
        <taxon>Streptophyta</taxon>
        <taxon>Embryophyta</taxon>
        <taxon>Tracheophyta</taxon>
        <taxon>Spermatophyta</taxon>
        <taxon>Magnoliopsida</taxon>
        <taxon>eudicotyledons</taxon>
        <taxon>Gunneridae</taxon>
        <taxon>Pentapetalae</taxon>
        <taxon>asterids</taxon>
        <taxon>lamiids</taxon>
        <taxon>Solanales</taxon>
        <taxon>Convolvulaceae</taxon>
        <taxon>Cuscuteae</taxon>
        <taxon>Cuscuta</taxon>
        <taxon>Cuscuta subgen. Cuscuta</taxon>
    </lineage>
</organism>
<evidence type="ECO:0000313" key="1">
    <source>
        <dbReference type="EMBL" id="CAH9126686.1"/>
    </source>
</evidence>
<accession>A0AAV0ETT9</accession>